<name>A0A0C3DJ39_9AGAM</name>
<protein>
    <submittedName>
        <fullName evidence="1">Uncharacterized protein</fullName>
    </submittedName>
</protein>
<reference evidence="2" key="2">
    <citation type="submission" date="2015-01" db="EMBL/GenBank/DDBJ databases">
        <title>Evolutionary Origins and Diversification of the Mycorrhizal Mutualists.</title>
        <authorList>
            <consortium name="DOE Joint Genome Institute"/>
            <consortium name="Mycorrhizal Genomics Consortium"/>
            <person name="Kohler A."/>
            <person name="Kuo A."/>
            <person name="Nagy L.G."/>
            <person name="Floudas D."/>
            <person name="Copeland A."/>
            <person name="Barry K.W."/>
            <person name="Cichocki N."/>
            <person name="Veneault-Fourrey C."/>
            <person name="LaButti K."/>
            <person name="Lindquist E.A."/>
            <person name="Lipzen A."/>
            <person name="Lundell T."/>
            <person name="Morin E."/>
            <person name="Murat C."/>
            <person name="Riley R."/>
            <person name="Ohm R."/>
            <person name="Sun H."/>
            <person name="Tunlid A."/>
            <person name="Henrissat B."/>
            <person name="Grigoriev I.V."/>
            <person name="Hibbett D.S."/>
            <person name="Martin F."/>
        </authorList>
    </citation>
    <scope>NUCLEOTIDE SEQUENCE [LARGE SCALE GENOMIC DNA]</scope>
    <source>
        <strain evidence="2">Foug A</strain>
    </source>
</reference>
<keyword evidence="2" id="KW-1185">Reference proteome</keyword>
<sequence length="54" mass="6106">MSDWVSIIDTDQVHMRVILGVRPEGFLYHQWASGGLAMPFTYYMRNTGAGLCRG</sequence>
<proteinExistence type="predicted"/>
<evidence type="ECO:0000313" key="1">
    <source>
        <dbReference type="EMBL" id="KIM56076.1"/>
    </source>
</evidence>
<reference evidence="1 2" key="1">
    <citation type="submission" date="2014-04" db="EMBL/GenBank/DDBJ databases">
        <authorList>
            <consortium name="DOE Joint Genome Institute"/>
            <person name="Kuo A."/>
            <person name="Kohler A."/>
            <person name="Nagy L.G."/>
            <person name="Floudas D."/>
            <person name="Copeland A."/>
            <person name="Barry K.W."/>
            <person name="Cichocki N."/>
            <person name="Veneault-Fourrey C."/>
            <person name="LaButti K."/>
            <person name="Lindquist E.A."/>
            <person name="Lipzen A."/>
            <person name="Lundell T."/>
            <person name="Morin E."/>
            <person name="Murat C."/>
            <person name="Sun H."/>
            <person name="Tunlid A."/>
            <person name="Henrissat B."/>
            <person name="Grigoriev I.V."/>
            <person name="Hibbett D.S."/>
            <person name="Martin F."/>
            <person name="Nordberg H.P."/>
            <person name="Cantor M.N."/>
            <person name="Hua S.X."/>
        </authorList>
    </citation>
    <scope>NUCLEOTIDE SEQUENCE [LARGE SCALE GENOMIC DNA]</scope>
    <source>
        <strain evidence="1 2">Foug A</strain>
    </source>
</reference>
<evidence type="ECO:0000313" key="2">
    <source>
        <dbReference type="Proteomes" id="UP000053989"/>
    </source>
</evidence>
<dbReference type="Proteomes" id="UP000053989">
    <property type="component" value="Unassembled WGS sequence"/>
</dbReference>
<dbReference type="AlphaFoldDB" id="A0A0C3DJ39"/>
<dbReference type="EMBL" id="KN822123">
    <property type="protein sequence ID" value="KIM56076.1"/>
    <property type="molecule type" value="Genomic_DNA"/>
</dbReference>
<dbReference type="InParanoid" id="A0A0C3DJ39"/>
<accession>A0A0C3DJ39</accession>
<organism evidence="1 2">
    <name type="scientific">Scleroderma citrinum Foug A</name>
    <dbReference type="NCBI Taxonomy" id="1036808"/>
    <lineage>
        <taxon>Eukaryota</taxon>
        <taxon>Fungi</taxon>
        <taxon>Dikarya</taxon>
        <taxon>Basidiomycota</taxon>
        <taxon>Agaricomycotina</taxon>
        <taxon>Agaricomycetes</taxon>
        <taxon>Agaricomycetidae</taxon>
        <taxon>Boletales</taxon>
        <taxon>Sclerodermatineae</taxon>
        <taxon>Sclerodermataceae</taxon>
        <taxon>Scleroderma</taxon>
    </lineage>
</organism>
<dbReference type="HOGENOM" id="CLU_3051698_0_0_1"/>
<gene>
    <name evidence="1" type="ORF">SCLCIDRAFT_1220567</name>
</gene>